<dbReference type="PROSITE" id="PS51754">
    <property type="entry name" value="OVATE"/>
    <property type="match status" value="1"/>
</dbReference>
<keyword evidence="9" id="KW-1185">Reference proteome</keyword>
<name>A0AB40CMJ1_DIOCR</name>
<evidence type="ECO:0000256" key="2">
    <source>
        <dbReference type="ARBA" id="ARBA00022491"/>
    </source>
</evidence>
<comment type="subcellular location">
    <subcellularLocation>
        <location evidence="1 6">Nucleus</location>
    </subcellularLocation>
</comment>
<evidence type="ECO:0000256" key="3">
    <source>
        <dbReference type="ARBA" id="ARBA00023015"/>
    </source>
</evidence>
<reference evidence="10" key="1">
    <citation type="submission" date="2025-08" db="UniProtKB">
        <authorList>
            <consortium name="RefSeq"/>
        </authorList>
    </citation>
    <scope>IDENTIFICATION</scope>
</reference>
<accession>A0AB40CMJ1</accession>
<evidence type="ECO:0000256" key="1">
    <source>
        <dbReference type="ARBA" id="ARBA00004123"/>
    </source>
</evidence>
<dbReference type="RefSeq" id="XP_039141292.1">
    <property type="nucleotide sequence ID" value="XM_039285358.1"/>
</dbReference>
<feature type="domain" description="OVATE" evidence="8">
    <location>
        <begin position="112"/>
        <end position="171"/>
    </location>
</feature>
<protein>
    <recommendedName>
        <fullName evidence="6">Transcription repressor</fullName>
    </recommendedName>
    <alternativeName>
        <fullName evidence="6">Ovate family protein</fullName>
    </alternativeName>
</protein>
<feature type="region of interest" description="Disordered" evidence="7">
    <location>
        <begin position="1"/>
        <end position="25"/>
    </location>
</feature>
<feature type="region of interest" description="Disordered" evidence="7">
    <location>
        <begin position="84"/>
        <end position="103"/>
    </location>
</feature>
<feature type="compositionally biased region" description="Polar residues" evidence="7">
    <location>
        <begin position="84"/>
        <end position="93"/>
    </location>
</feature>
<dbReference type="Proteomes" id="UP001515500">
    <property type="component" value="Chromosome 2"/>
</dbReference>
<comment type="function">
    <text evidence="6">Transcriptional repressor that regulates multiple aspects of plant growth and development.</text>
</comment>
<evidence type="ECO:0000256" key="7">
    <source>
        <dbReference type="SAM" id="MobiDB-lite"/>
    </source>
</evidence>
<evidence type="ECO:0000259" key="8">
    <source>
        <dbReference type="PROSITE" id="PS51754"/>
    </source>
</evidence>
<dbReference type="PANTHER" id="PTHR33057:SF70">
    <property type="entry name" value="TRANSCRIPTION REPRESSOR-RELATED"/>
    <property type="match status" value="1"/>
</dbReference>
<dbReference type="InterPro" id="IPR038933">
    <property type="entry name" value="Ovate"/>
</dbReference>
<keyword evidence="2 6" id="KW-0678">Repressor</keyword>
<proteinExistence type="predicted"/>
<dbReference type="InterPro" id="IPR006458">
    <property type="entry name" value="Ovate_C"/>
</dbReference>
<dbReference type="GO" id="GO:0045892">
    <property type="term" value="P:negative regulation of DNA-templated transcription"/>
    <property type="evidence" value="ECO:0007669"/>
    <property type="project" value="UniProtKB-UniRule"/>
</dbReference>
<gene>
    <name evidence="10" type="primary">LOC120278617</name>
</gene>
<feature type="compositionally biased region" description="Low complexity" evidence="7">
    <location>
        <begin position="1"/>
        <end position="16"/>
    </location>
</feature>
<dbReference type="Pfam" id="PF04844">
    <property type="entry name" value="Ovate"/>
    <property type="match status" value="1"/>
</dbReference>
<evidence type="ECO:0000256" key="6">
    <source>
        <dbReference type="RuleBase" id="RU367028"/>
    </source>
</evidence>
<dbReference type="PANTHER" id="PTHR33057">
    <property type="entry name" value="TRANSCRIPTION REPRESSOR OFP7-RELATED"/>
    <property type="match status" value="1"/>
</dbReference>
<evidence type="ECO:0000256" key="4">
    <source>
        <dbReference type="ARBA" id="ARBA00023163"/>
    </source>
</evidence>
<keyword evidence="5 6" id="KW-0539">Nucleus</keyword>
<dbReference type="NCBIfam" id="TIGR01568">
    <property type="entry name" value="A_thal_3678"/>
    <property type="match status" value="1"/>
</dbReference>
<organism evidence="9 10">
    <name type="scientific">Dioscorea cayennensis subsp. rotundata</name>
    <name type="common">White Guinea yam</name>
    <name type="synonym">Dioscorea rotundata</name>
    <dbReference type="NCBI Taxonomy" id="55577"/>
    <lineage>
        <taxon>Eukaryota</taxon>
        <taxon>Viridiplantae</taxon>
        <taxon>Streptophyta</taxon>
        <taxon>Embryophyta</taxon>
        <taxon>Tracheophyta</taxon>
        <taxon>Spermatophyta</taxon>
        <taxon>Magnoliopsida</taxon>
        <taxon>Liliopsida</taxon>
        <taxon>Dioscoreales</taxon>
        <taxon>Dioscoreaceae</taxon>
        <taxon>Dioscorea</taxon>
    </lineage>
</organism>
<evidence type="ECO:0000313" key="10">
    <source>
        <dbReference type="RefSeq" id="XP_039141292.1"/>
    </source>
</evidence>
<keyword evidence="4 6" id="KW-0804">Transcription</keyword>
<evidence type="ECO:0000313" key="9">
    <source>
        <dbReference type="Proteomes" id="UP001515500"/>
    </source>
</evidence>
<sequence>MKLSSSPANSIPPANSTVAGSKRRRSARFSFACGCKDTKSIAISEPSMKSTPTPRNPTETLSSGEIPSYSGLLRQLKDLEQSVRSWRGPSQPQSHRRCRSEGSGRIEESVAVVKVSDDPIGDFRRSMLVMIVEKEIVDGDELCELVDRFISLNSPRHHDLIHRAFAEIWDGVFLGCKIEAAAPEILRRSSTAPARRRR</sequence>
<keyword evidence="3 6" id="KW-0805">Transcription regulation</keyword>
<dbReference type="GeneID" id="120278617"/>
<evidence type="ECO:0000256" key="5">
    <source>
        <dbReference type="ARBA" id="ARBA00023242"/>
    </source>
</evidence>
<dbReference type="AlphaFoldDB" id="A0AB40CMJ1"/>
<feature type="region of interest" description="Disordered" evidence="7">
    <location>
        <begin position="42"/>
        <end position="65"/>
    </location>
</feature>
<dbReference type="GO" id="GO:0005634">
    <property type="term" value="C:nucleus"/>
    <property type="evidence" value="ECO:0007669"/>
    <property type="project" value="UniProtKB-SubCell"/>
</dbReference>
<feature type="compositionally biased region" description="Polar residues" evidence="7">
    <location>
        <begin position="47"/>
        <end position="65"/>
    </location>
</feature>